<comment type="caution">
    <text evidence="2">The sequence shown here is derived from an EMBL/GenBank/DDBJ whole genome shotgun (WGS) entry which is preliminary data.</text>
</comment>
<keyword evidence="3" id="KW-1185">Reference proteome</keyword>
<dbReference type="Proteomes" id="UP000031565">
    <property type="component" value="Unassembled WGS sequence"/>
</dbReference>
<dbReference type="STRING" id="2138.SMSRO_v1c02430"/>
<keyword evidence="1" id="KW-0812">Transmembrane</keyword>
<evidence type="ECO:0000313" key="3">
    <source>
        <dbReference type="Proteomes" id="UP000031565"/>
    </source>
</evidence>
<evidence type="ECO:0000313" key="2">
    <source>
        <dbReference type="EMBL" id="PQM30491.1"/>
    </source>
</evidence>
<organism evidence="2 3">
    <name type="scientific">Spiroplasma poulsonii</name>
    <dbReference type="NCBI Taxonomy" id="2138"/>
    <lineage>
        <taxon>Bacteria</taxon>
        <taxon>Bacillati</taxon>
        <taxon>Mycoplasmatota</taxon>
        <taxon>Mollicutes</taxon>
        <taxon>Entomoplasmatales</taxon>
        <taxon>Spiroplasmataceae</taxon>
        <taxon>Spiroplasma</taxon>
    </lineage>
</organism>
<evidence type="ECO:0008006" key="4">
    <source>
        <dbReference type="Google" id="ProtNLM"/>
    </source>
</evidence>
<dbReference type="AlphaFoldDB" id="A0A2P6FAK5"/>
<name>A0A2P6FAK5_9MOLU</name>
<keyword evidence="1" id="KW-1133">Transmembrane helix</keyword>
<accession>A0A2P6FAK5</accession>
<gene>
    <name evidence="2" type="ORF">SMSRO_SF002560</name>
</gene>
<reference evidence="2 3" key="1">
    <citation type="journal article" date="2015" name="MBio">
        <title>Genome sequence of the Drosophila melanogaster male-killing Spiroplasma strain MSRO endosymbiont.</title>
        <authorList>
            <person name="Paredes J.C."/>
            <person name="Herren J.K."/>
            <person name="Schupfer F."/>
            <person name="Marin R."/>
            <person name="Claverol S."/>
            <person name="Kuo C.H."/>
            <person name="Lemaitre B."/>
            <person name="Beven L."/>
        </authorList>
    </citation>
    <scope>NUCLEOTIDE SEQUENCE [LARGE SCALE GENOMIC DNA]</scope>
    <source>
        <strain evidence="2 3">MSRO</strain>
    </source>
</reference>
<keyword evidence="1" id="KW-0472">Membrane</keyword>
<protein>
    <recommendedName>
        <fullName evidence="4">Transposase DDE domain-containing protein</fullName>
    </recommendedName>
</protein>
<evidence type="ECO:0000256" key="1">
    <source>
        <dbReference type="SAM" id="Phobius"/>
    </source>
</evidence>
<dbReference type="EMBL" id="JTLV02000001">
    <property type="protein sequence ID" value="PQM30491.1"/>
    <property type="molecule type" value="Genomic_DNA"/>
</dbReference>
<feature type="transmembrane region" description="Helical" evidence="1">
    <location>
        <begin position="31"/>
        <end position="53"/>
    </location>
</feature>
<sequence>MRIIIENIFAILKKFKIITEKYRNRRKRFGLRFNLIASIYKFTIIIFNIKYLFKIK</sequence>
<proteinExistence type="predicted"/>